<dbReference type="GO" id="GO:0005634">
    <property type="term" value="C:nucleus"/>
    <property type="evidence" value="ECO:0007669"/>
    <property type="project" value="UniProtKB-SubCell"/>
</dbReference>
<organism evidence="13 14">
    <name type="scientific">Ameiurus melas</name>
    <name type="common">Black bullhead</name>
    <name type="synonym">Silurus melas</name>
    <dbReference type="NCBI Taxonomy" id="219545"/>
    <lineage>
        <taxon>Eukaryota</taxon>
        <taxon>Metazoa</taxon>
        <taxon>Chordata</taxon>
        <taxon>Craniata</taxon>
        <taxon>Vertebrata</taxon>
        <taxon>Euteleostomi</taxon>
        <taxon>Actinopterygii</taxon>
        <taxon>Neopterygii</taxon>
        <taxon>Teleostei</taxon>
        <taxon>Ostariophysi</taxon>
        <taxon>Siluriformes</taxon>
        <taxon>Ictaluridae</taxon>
        <taxon>Ameiurus</taxon>
    </lineage>
</organism>
<evidence type="ECO:0000256" key="10">
    <source>
        <dbReference type="ARBA" id="ARBA00031932"/>
    </source>
</evidence>
<evidence type="ECO:0000256" key="4">
    <source>
        <dbReference type="ARBA" id="ARBA00016468"/>
    </source>
</evidence>
<feature type="region of interest" description="Disordered" evidence="12">
    <location>
        <begin position="710"/>
        <end position="738"/>
    </location>
</feature>
<dbReference type="AlphaFoldDB" id="A0A7J5ZW64"/>
<dbReference type="GO" id="GO:0005814">
    <property type="term" value="C:centriole"/>
    <property type="evidence" value="ECO:0007669"/>
    <property type="project" value="TreeGrafter"/>
</dbReference>
<feature type="region of interest" description="Disordered" evidence="12">
    <location>
        <begin position="658"/>
        <end position="689"/>
    </location>
</feature>
<reference evidence="13 14" key="1">
    <citation type="submission" date="2020-02" db="EMBL/GenBank/DDBJ databases">
        <title>A chromosome-scale genome assembly of the black bullhead catfish (Ameiurus melas).</title>
        <authorList>
            <person name="Wen M."/>
            <person name="Zham M."/>
            <person name="Cabau C."/>
            <person name="Klopp C."/>
            <person name="Donnadieu C."/>
            <person name="Roques C."/>
            <person name="Bouchez O."/>
            <person name="Lampietro C."/>
            <person name="Jouanno E."/>
            <person name="Herpin A."/>
            <person name="Louis A."/>
            <person name="Berthelot C."/>
            <person name="Parey E."/>
            <person name="Roest-Crollius H."/>
            <person name="Braasch I."/>
            <person name="Postlethwait J."/>
            <person name="Robinson-Rechavi M."/>
            <person name="Echchiki A."/>
            <person name="Begum T."/>
            <person name="Montfort J."/>
            <person name="Schartl M."/>
            <person name="Bobe J."/>
            <person name="Guiguen Y."/>
        </authorList>
    </citation>
    <scope>NUCLEOTIDE SEQUENCE [LARGE SCALE GENOMIC DNA]</scope>
    <source>
        <strain evidence="13">M_S1</strain>
        <tissue evidence="13">Blood</tissue>
    </source>
</reference>
<keyword evidence="6" id="KW-0963">Cytoplasm</keyword>
<dbReference type="GO" id="GO:0030154">
    <property type="term" value="P:cell differentiation"/>
    <property type="evidence" value="ECO:0007669"/>
    <property type="project" value="UniProtKB-KW"/>
</dbReference>
<feature type="region of interest" description="Disordered" evidence="12">
    <location>
        <begin position="603"/>
        <end position="636"/>
    </location>
</feature>
<feature type="compositionally biased region" description="Basic and acidic residues" evidence="12">
    <location>
        <begin position="603"/>
        <end position="624"/>
    </location>
</feature>
<keyword evidence="8 11" id="KW-0175">Coiled coil</keyword>
<gene>
    <name evidence="13" type="ORF">AMELA_G00259120</name>
</gene>
<dbReference type="PANTHER" id="PTHR46822:SF1">
    <property type="entry name" value="COILED-COIL ALPHA-HELICAL ROD PROTEIN 1"/>
    <property type="match status" value="1"/>
</dbReference>
<evidence type="ECO:0000256" key="6">
    <source>
        <dbReference type="ARBA" id="ARBA00022490"/>
    </source>
</evidence>
<evidence type="ECO:0000256" key="8">
    <source>
        <dbReference type="ARBA" id="ARBA00023054"/>
    </source>
</evidence>
<evidence type="ECO:0000313" key="14">
    <source>
        <dbReference type="Proteomes" id="UP000593565"/>
    </source>
</evidence>
<feature type="coiled-coil region" evidence="11">
    <location>
        <begin position="481"/>
        <end position="533"/>
    </location>
</feature>
<evidence type="ECO:0000256" key="11">
    <source>
        <dbReference type="SAM" id="Coils"/>
    </source>
</evidence>
<evidence type="ECO:0000256" key="5">
    <source>
        <dbReference type="ARBA" id="ARBA00022473"/>
    </source>
</evidence>
<comment type="caution">
    <text evidence="13">The sequence shown here is derived from an EMBL/GenBank/DDBJ whole genome shotgun (WGS) entry which is preliminary data.</text>
</comment>
<keyword evidence="5" id="KW-0217">Developmental protein</keyword>
<keyword evidence="14" id="KW-1185">Reference proteome</keyword>
<dbReference type="GO" id="GO:0005737">
    <property type="term" value="C:cytoplasm"/>
    <property type="evidence" value="ECO:0007669"/>
    <property type="project" value="UniProtKB-SubCell"/>
</dbReference>
<dbReference type="Gene3D" id="1.20.5.1000">
    <property type="entry name" value="arf6 gtpase in complex with a specific effector, jip4"/>
    <property type="match status" value="1"/>
</dbReference>
<evidence type="ECO:0000256" key="9">
    <source>
        <dbReference type="ARBA" id="ARBA00023242"/>
    </source>
</evidence>
<dbReference type="PANTHER" id="PTHR46822">
    <property type="entry name" value="COILED-COIL ALPHA-HELICAL ROD PROTEIN 1"/>
    <property type="match status" value="1"/>
</dbReference>
<evidence type="ECO:0000313" key="13">
    <source>
        <dbReference type="EMBL" id="KAF4073478.1"/>
    </source>
</evidence>
<feature type="coiled-coil region" evidence="11">
    <location>
        <begin position="100"/>
        <end position="281"/>
    </location>
</feature>
<evidence type="ECO:0000256" key="3">
    <source>
        <dbReference type="ARBA" id="ARBA00004496"/>
    </source>
</evidence>
<feature type="coiled-coil region" evidence="11">
    <location>
        <begin position="337"/>
        <end position="371"/>
    </location>
</feature>
<dbReference type="Proteomes" id="UP000593565">
    <property type="component" value="Unassembled WGS sequence"/>
</dbReference>
<feature type="compositionally biased region" description="Basic and acidic residues" evidence="12">
    <location>
        <begin position="722"/>
        <end position="738"/>
    </location>
</feature>
<feature type="compositionally biased region" description="Acidic residues" evidence="12">
    <location>
        <begin position="712"/>
        <end position="721"/>
    </location>
</feature>
<keyword evidence="9" id="KW-0539">Nucleus</keyword>
<evidence type="ECO:0000256" key="1">
    <source>
        <dbReference type="ARBA" id="ARBA00003936"/>
    </source>
</evidence>
<proteinExistence type="predicted"/>
<evidence type="ECO:0000256" key="7">
    <source>
        <dbReference type="ARBA" id="ARBA00022782"/>
    </source>
</evidence>
<name>A0A7J5ZW64_AMEME</name>
<evidence type="ECO:0000256" key="12">
    <source>
        <dbReference type="SAM" id="MobiDB-lite"/>
    </source>
</evidence>
<accession>A0A7J5ZW64</accession>
<sequence>MEKRSVEKLNSPSDFMTTPGTGVTCASSSLHLLTPSHFTVTSTPTLTSMTPMCPSPSLPPNGADPQTLLTRTRPEVMQLHQENRRLLHTHHTHASHTPLREELERLKEELRERDSIISRQCIEREDLCAELKQRTQKLADLQTECVLQREQWERQLHNSKEEMLRLQKDTQEQMQQMCERHAGEVSALTHTNSELKNTLHTVTQEMTSLRHQVEEVTSERDVLKEQLSALSREKVEQAETLHKLRTYIGTHTGGEEQHTLIERLQKEKEALCLSVELLNVRVKSANDILTLQERELEEQCDPPHKDRSARLLSLWREKVFMLLVQLRSKDSQLHTENTQLQHTVSDLQQLVQKLQSHIALLQHNLQDKNAQLQLQSLHTQELQQQLCFAVEENERLKIHKESSEKSAAQLTDTVHRMSVCVGEWESQIEAAQCRMSALTQRLNFASIRLHTVHGLLMRREALWKVQQATKPAEPTASDSCIERLQLQVELLSLERDTLTQELKRTPQLINNALRDLQLQLDRSREELAVCELRCVEAHTRCEEQERTTVELRAEAHHTQTILQEKLSEVESVCAMQLKEMESHLNTARREHTKAVVALRQVERAAERERQQEQEAERARSEHTHTHITQLQAQLKEKDRDRHILLAVVQQQGLMSEYKKVRRAARHTSTALTDEQQHKQQQQTKDTGQQEGSVLNMLSELRSLSSVLIHSTDEEDEDDEQGQGEHTHTHTEHTLNTHS</sequence>
<keyword evidence="7" id="KW-0221">Differentiation</keyword>
<dbReference type="GO" id="GO:0006611">
    <property type="term" value="P:protein export from nucleus"/>
    <property type="evidence" value="ECO:0007669"/>
    <property type="project" value="TreeGrafter"/>
</dbReference>
<comment type="function">
    <text evidence="1">May be a regulator of keratinocyte proliferation or differentiation.</text>
</comment>
<protein>
    <recommendedName>
        <fullName evidence="4">Coiled-coil alpha-helical rod protein 1</fullName>
    </recommendedName>
    <alternativeName>
        <fullName evidence="10">Alpha-helical coiled-coil rod protein</fullName>
    </alternativeName>
</protein>
<comment type="subcellular location">
    <subcellularLocation>
        <location evidence="3">Cytoplasm</location>
    </subcellularLocation>
    <subcellularLocation>
        <location evidence="2">Nucleus</location>
    </subcellularLocation>
</comment>
<feature type="compositionally biased region" description="Low complexity" evidence="12">
    <location>
        <begin position="678"/>
        <end position="689"/>
    </location>
</feature>
<dbReference type="EMBL" id="JAAGNN010000024">
    <property type="protein sequence ID" value="KAF4073478.1"/>
    <property type="molecule type" value="Genomic_DNA"/>
</dbReference>
<dbReference type="Pfam" id="PF07111">
    <property type="entry name" value="HCR"/>
    <property type="match status" value="1"/>
</dbReference>
<dbReference type="InterPro" id="IPR009800">
    <property type="entry name" value="HCR"/>
</dbReference>
<evidence type="ECO:0000256" key="2">
    <source>
        <dbReference type="ARBA" id="ARBA00004123"/>
    </source>
</evidence>